<dbReference type="InterPro" id="IPR040236">
    <property type="entry name" value="TMEM198"/>
</dbReference>
<feature type="transmembrane region" description="Helical" evidence="7">
    <location>
        <begin position="98"/>
        <end position="118"/>
    </location>
</feature>
<proteinExistence type="inferred from homology"/>
<dbReference type="PANTHER" id="PTHR31247">
    <property type="entry name" value="TRANSMEMBRANE PROTEIN 198 FAMILY MEMBER"/>
    <property type="match status" value="1"/>
</dbReference>
<dbReference type="Pfam" id="PF13886">
    <property type="entry name" value="TM7S3_TM198"/>
    <property type="match status" value="1"/>
</dbReference>
<evidence type="ECO:0000256" key="3">
    <source>
        <dbReference type="ARBA" id="ARBA00022692"/>
    </source>
</evidence>
<feature type="domain" description="TM7S3/TM198-like" evidence="9">
    <location>
        <begin position="49"/>
        <end position="245"/>
    </location>
</feature>
<feature type="transmembrane region" description="Helical" evidence="7">
    <location>
        <begin position="230"/>
        <end position="248"/>
    </location>
</feature>
<evidence type="ECO:0000256" key="1">
    <source>
        <dbReference type="ARBA" id="ARBA00004141"/>
    </source>
</evidence>
<evidence type="ECO:0000313" key="11">
    <source>
        <dbReference type="Proteomes" id="UP001206595"/>
    </source>
</evidence>
<feature type="transmembrane region" description="Helical" evidence="7">
    <location>
        <begin position="152"/>
        <end position="170"/>
    </location>
</feature>
<evidence type="ECO:0000259" key="9">
    <source>
        <dbReference type="Pfam" id="PF13886"/>
    </source>
</evidence>
<keyword evidence="4 7" id="KW-1133">Transmembrane helix</keyword>
<evidence type="ECO:0000256" key="5">
    <source>
        <dbReference type="ARBA" id="ARBA00023136"/>
    </source>
</evidence>
<gene>
    <name evidence="10" type="ORF">K450DRAFT_262751</name>
</gene>
<dbReference type="EMBL" id="MU620991">
    <property type="protein sequence ID" value="KAI8575239.1"/>
    <property type="molecule type" value="Genomic_DNA"/>
</dbReference>
<accession>A0AAD5E1N6</accession>
<evidence type="ECO:0000256" key="2">
    <source>
        <dbReference type="ARBA" id="ARBA00006244"/>
    </source>
</evidence>
<comment type="similarity">
    <text evidence="2">Belongs to the TMEM198 family.</text>
</comment>
<dbReference type="GO" id="GO:0005886">
    <property type="term" value="C:plasma membrane"/>
    <property type="evidence" value="ECO:0007669"/>
    <property type="project" value="TreeGrafter"/>
</dbReference>
<evidence type="ECO:0000313" key="10">
    <source>
        <dbReference type="EMBL" id="KAI8575239.1"/>
    </source>
</evidence>
<dbReference type="InterPro" id="IPR025256">
    <property type="entry name" value="TM7S3/TM198-like_dom"/>
</dbReference>
<evidence type="ECO:0000256" key="6">
    <source>
        <dbReference type="ARBA" id="ARBA00049737"/>
    </source>
</evidence>
<dbReference type="RefSeq" id="XP_051440243.1">
    <property type="nucleotide sequence ID" value="XM_051592530.1"/>
</dbReference>
<name>A0AAD5E1N6_UMBRA</name>
<keyword evidence="5 7" id="KW-0472">Membrane</keyword>
<keyword evidence="8" id="KW-0732">Signal</keyword>
<feature type="transmembrane region" description="Helical" evidence="7">
    <location>
        <begin position="68"/>
        <end position="86"/>
    </location>
</feature>
<evidence type="ECO:0000256" key="4">
    <source>
        <dbReference type="ARBA" id="ARBA00022989"/>
    </source>
</evidence>
<reference evidence="10" key="2">
    <citation type="journal article" date="2022" name="Proc. Natl. Acad. Sci. U.S.A.">
        <title>Diploid-dominant life cycles characterize the early evolution of Fungi.</title>
        <authorList>
            <person name="Amses K.R."/>
            <person name="Simmons D.R."/>
            <person name="Longcore J.E."/>
            <person name="Mondo S.J."/>
            <person name="Seto K."/>
            <person name="Jeronimo G.H."/>
            <person name="Bonds A.E."/>
            <person name="Quandt C.A."/>
            <person name="Davis W.J."/>
            <person name="Chang Y."/>
            <person name="Federici B.A."/>
            <person name="Kuo A."/>
            <person name="LaButti K."/>
            <person name="Pangilinan J."/>
            <person name="Andreopoulos W."/>
            <person name="Tritt A."/>
            <person name="Riley R."/>
            <person name="Hundley H."/>
            <person name="Johnson J."/>
            <person name="Lipzen A."/>
            <person name="Barry K."/>
            <person name="Lang B.F."/>
            <person name="Cuomo C.A."/>
            <person name="Buchler N.E."/>
            <person name="Grigoriev I.V."/>
            <person name="Spatafora J.W."/>
            <person name="Stajich J.E."/>
            <person name="James T.Y."/>
        </authorList>
    </citation>
    <scope>NUCLEOTIDE SEQUENCE</scope>
    <source>
        <strain evidence="10">AG</strain>
    </source>
</reference>
<evidence type="ECO:0000256" key="8">
    <source>
        <dbReference type="SAM" id="SignalP"/>
    </source>
</evidence>
<dbReference type="Proteomes" id="UP001206595">
    <property type="component" value="Unassembled WGS sequence"/>
</dbReference>
<dbReference type="GeneID" id="75917872"/>
<feature type="signal peptide" evidence="8">
    <location>
        <begin position="1"/>
        <end position="22"/>
    </location>
</feature>
<dbReference type="AlphaFoldDB" id="A0AAD5E1N6"/>
<keyword evidence="11" id="KW-1185">Reference proteome</keyword>
<reference evidence="10" key="1">
    <citation type="submission" date="2021-06" db="EMBL/GenBank/DDBJ databases">
        <authorList>
            <consortium name="DOE Joint Genome Institute"/>
            <person name="Mondo S.J."/>
            <person name="Amses K.R."/>
            <person name="Simmons D.R."/>
            <person name="Longcore J.E."/>
            <person name="Seto K."/>
            <person name="Alves G.H."/>
            <person name="Bonds A.E."/>
            <person name="Quandt C.A."/>
            <person name="Davis W.J."/>
            <person name="Chang Y."/>
            <person name="Letcher P.M."/>
            <person name="Powell M.J."/>
            <person name="Kuo A."/>
            <person name="Labutti K."/>
            <person name="Pangilinan J."/>
            <person name="Andreopoulos W."/>
            <person name="Tritt A."/>
            <person name="Riley R."/>
            <person name="Hundley H."/>
            <person name="Johnson J."/>
            <person name="Lipzen A."/>
            <person name="Barry K."/>
            <person name="Berbee M.L."/>
            <person name="Buchler N.E."/>
            <person name="Grigoriev I.V."/>
            <person name="Spatafora J.W."/>
            <person name="Stajich J.E."/>
            <person name="James T.Y."/>
        </authorList>
    </citation>
    <scope>NUCLEOTIDE SEQUENCE</scope>
    <source>
        <strain evidence="10">AG</strain>
    </source>
</reference>
<feature type="transmembrane region" description="Helical" evidence="7">
    <location>
        <begin position="177"/>
        <end position="198"/>
    </location>
</feature>
<feature type="chain" id="PRO_5042204844" description="Transmembrane protein 198" evidence="8">
    <location>
        <begin position="23"/>
        <end position="271"/>
    </location>
</feature>
<comment type="caution">
    <text evidence="10">The sequence shown here is derived from an EMBL/GenBank/DDBJ whole genome shotgun (WGS) entry which is preliminary data.</text>
</comment>
<dbReference type="PANTHER" id="PTHR31247:SF5">
    <property type="entry name" value="DUF4203 DOMAIN-CONTAINING PROTEIN"/>
    <property type="match status" value="1"/>
</dbReference>
<evidence type="ECO:0000256" key="7">
    <source>
        <dbReference type="SAM" id="Phobius"/>
    </source>
</evidence>
<feature type="transmembrane region" description="Helical" evidence="7">
    <location>
        <begin position="125"/>
        <end position="146"/>
    </location>
</feature>
<comment type="subcellular location">
    <subcellularLocation>
        <location evidence="1">Membrane</location>
        <topology evidence="1">Multi-pass membrane protein</topology>
    </subcellularLocation>
</comment>
<organism evidence="10 11">
    <name type="scientific">Umbelopsis ramanniana AG</name>
    <dbReference type="NCBI Taxonomy" id="1314678"/>
    <lineage>
        <taxon>Eukaryota</taxon>
        <taxon>Fungi</taxon>
        <taxon>Fungi incertae sedis</taxon>
        <taxon>Mucoromycota</taxon>
        <taxon>Mucoromycotina</taxon>
        <taxon>Umbelopsidomycetes</taxon>
        <taxon>Umbelopsidales</taxon>
        <taxon>Umbelopsidaceae</taxon>
        <taxon>Umbelopsis</taxon>
    </lineage>
</organism>
<protein>
    <recommendedName>
        <fullName evidence="6">Transmembrane protein 198</fullName>
    </recommendedName>
</protein>
<sequence>MRQLHFFTVLIALILSPLAALADPVTDDINSAITGLGQVTNAHTIALSVFFFLTGLYLCFAGGVHQQTTVFLAGFWVGANLSYIILTNAKPDGFGSNTATILLVVSIVVGILLGGLLACCFFLAIYLLGAFAGYCFALWLLAWASNGLIQTGWGRAILIVVCCLVGVIAIHFLEKPVFIIASAFIGAFLIMAGVDVYVKAGFLEAISSFIHGTSSAQSVWDSTPKLRGELAGVAALAIVGAVVQFLHGRRRSAHMPWRERYPYGQYGWKRV</sequence>
<feature type="transmembrane region" description="Helical" evidence="7">
    <location>
        <begin position="42"/>
        <end position="61"/>
    </location>
</feature>
<keyword evidence="3 7" id="KW-0812">Transmembrane</keyword>